<feature type="region of interest" description="Disordered" evidence="6">
    <location>
        <begin position="1"/>
        <end position="21"/>
    </location>
</feature>
<evidence type="ECO:0000256" key="4">
    <source>
        <dbReference type="ARBA" id="ARBA00022691"/>
    </source>
</evidence>
<organism evidence="7 8">
    <name type="scientific">Antrihabitans cavernicola</name>
    <dbReference type="NCBI Taxonomy" id="2495913"/>
    <lineage>
        <taxon>Bacteria</taxon>
        <taxon>Bacillati</taxon>
        <taxon>Actinomycetota</taxon>
        <taxon>Actinomycetes</taxon>
        <taxon>Mycobacteriales</taxon>
        <taxon>Nocardiaceae</taxon>
        <taxon>Antrihabitans</taxon>
    </lineage>
</organism>
<protein>
    <submittedName>
        <fullName evidence="7">Methyltransferase domain-containing protein</fullName>
    </submittedName>
</protein>
<dbReference type="Gene3D" id="3.40.50.150">
    <property type="entry name" value="Vaccinia Virus protein VP39"/>
    <property type="match status" value="1"/>
</dbReference>
<feature type="compositionally biased region" description="Polar residues" evidence="6">
    <location>
        <begin position="1"/>
        <end position="16"/>
    </location>
</feature>
<keyword evidence="2 7" id="KW-0489">Methyltransferase</keyword>
<dbReference type="GO" id="GO:0032259">
    <property type="term" value="P:methylation"/>
    <property type="evidence" value="ECO:0007669"/>
    <property type="project" value="UniProtKB-KW"/>
</dbReference>
<dbReference type="Pfam" id="PF02353">
    <property type="entry name" value="CMAS"/>
    <property type="match status" value="1"/>
</dbReference>
<keyword evidence="8" id="KW-1185">Reference proteome</keyword>
<evidence type="ECO:0000256" key="6">
    <source>
        <dbReference type="SAM" id="MobiDB-lite"/>
    </source>
</evidence>
<dbReference type="PANTHER" id="PTHR43667:SF2">
    <property type="entry name" value="FATTY ACID C-METHYL TRANSFERASE"/>
    <property type="match status" value="1"/>
</dbReference>
<keyword evidence="4" id="KW-0949">S-adenosyl-L-methionine</keyword>
<sequence>MSSPSIDGTTPQSSDAASPAWADLSTVPTGLRSRILAAGVDRLFRRAARKLDVRVEYPDGTVIGSGKGSDILPRMIIRRPEAYVRRLGTHGLIGFGEAYMAGDWTSPDPAAVLTVFATKMANLVPRSLQRFRGTFVTRPPASERGSEENTRSNISRHYDLSNDLFELFLDETMTYSSALFTEPRSPAQQPARSSILVADHPNPPARWEQLAGAQQSKIDRLLDAAGVRRGTRLLEIGTGWGELCIRAAERGAIVRSVTLSSEQQELARRRVAAAGFADTVQIDLLDYRAVEGEYDAIVSVEMIEAVGHKYWQTYFEKIDSLLAPGGQVSLQAITMPHDRMLKTRNTYTWVQKYIFPGGFLPSAEAIESITARKTTMRVRERLSMGSHYAETLRLWQERFGSRRADALELGFDETFCRMWQFYLAYSEAGFRAGYIDVQQLVLDRGDILAKDILGRDTV</sequence>
<keyword evidence="5" id="KW-0443">Lipid metabolism</keyword>
<dbReference type="GO" id="GO:0008610">
    <property type="term" value="P:lipid biosynthetic process"/>
    <property type="evidence" value="ECO:0007669"/>
    <property type="project" value="InterPro"/>
</dbReference>
<proteinExistence type="inferred from homology"/>
<dbReference type="EMBL" id="VLNY01000008">
    <property type="protein sequence ID" value="KAA0021728.1"/>
    <property type="molecule type" value="Genomic_DNA"/>
</dbReference>
<dbReference type="InterPro" id="IPR003333">
    <property type="entry name" value="CMAS"/>
</dbReference>
<dbReference type="InterPro" id="IPR050723">
    <property type="entry name" value="CFA/CMAS"/>
</dbReference>
<evidence type="ECO:0000313" key="8">
    <source>
        <dbReference type="Proteomes" id="UP000322244"/>
    </source>
</evidence>
<accession>A0A5A7S6F3</accession>
<reference evidence="7 8" key="1">
    <citation type="submission" date="2019-07" db="EMBL/GenBank/DDBJ databases">
        <title>Rhodococcus cavernicolus sp. nov., isolated from a cave.</title>
        <authorList>
            <person name="Lee S.D."/>
        </authorList>
    </citation>
    <scope>NUCLEOTIDE SEQUENCE [LARGE SCALE GENOMIC DNA]</scope>
    <source>
        <strain evidence="7 8">C1-24</strain>
    </source>
</reference>
<dbReference type="InterPro" id="IPR029063">
    <property type="entry name" value="SAM-dependent_MTases_sf"/>
</dbReference>
<dbReference type="CDD" id="cd02440">
    <property type="entry name" value="AdoMet_MTases"/>
    <property type="match status" value="1"/>
</dbReference>
<evidence type="ECO:0000256" key="2">
    <source>
        <dbReference type="ARBA" id="ARBA00022603"/>
    </source>
</evidence>
<dbReference type="PANTHER" id="PTHR43667">
    <property type="entry name" value="CYCLOPROPANE-FATTY-ACYL-PHOSPHOLIPID SYNTHASE"/>
    <property type="match status" value="1"/>
</dbReference>
<evidence type="ECO:0000256" key="5">
    <source>
        <dbReference type="ARBA" id="ARBA00023098"/>
    </source>
</evidence>
<name>A0A5A7S6F3_9NOCA</name>
<evidence type="ECO:0000313" key="7">
    <source>
        <dbReference type="EMBL" id="KAA0021728.1"/>
    </source>
</evidence>
<dbReference type="OrthoDB" id="9782855at2"/>
<gene>
    <name evidence="7" type="ORF">FOY51_17750</name>
</gene>
<dbReference type="Proteomes" id="UP000322244">
    <property type="component" value="Unassembled WGS sequence"/>
</dbReference>
<comment type="caution">
    <text evidence="7">The sequence shown here is derived from an EMBL/GenBank/DDBJ whole genome shotgun (WGS) entry which is preliminary data.</text>
</comment>
<comment type="similarity">
    <text evidence="1">Belongs to the CFA/CMAS family.</text>
</comment>
<dbReference type="AlphaFoldDB" id="A0A5A7S6F3"/>
<evidence type="ECO:0000256" key="3">
    <source>
        <dbReference type="ARBA" id="ARBA00022679"/>
    </source>
</evidence>
<dbReference type="RefSeq" id="WP_149431595.1">
    <property type="nucleotide sequence ID" value="NZ_VLNY01000008.1"/>
</dbReference>
<dbReference type="PIRSF" id="PIRSF003085">
    <property type="entry name" value="CMAS"/>
    <property type="match status" value="1"/>
</dbReference>
<dbReference type="GO" id="GO:0008168">
    <property type="term" value="F:methyltransferase activity"/>
    <property type="evidence" value="ECO:0007669"/>
    <property type="project" value="UniProtKB-KW"/>
</dbReference>
<keyword evidence="3 7" id="KW-0808">Transferase</keyword>
<dbReference type="SUPFAM" id="SSF53335">
    <property type="entry name" value="S-adenosyl-L-methionine-dependent methyltransferases"/>
    <property type="match status" value="1"/>
</dbReference>
<evidence type="ECO:0000256" key="1">
    <source>
        <dbReference type="ARBA" id="ARBA00010815"/>
    </source>
</evidence>